<evidence type="ECO:0000256" key="17">
    <source>
        <dbReference type="RuleBase" id="RU361146"/>
    </source>
</evidence>
<dbReference type="PRINTS" id="PR00119">
    <property type="entry name" value="CATATPASE"/>
</dbReference>
<dbReference type="PROSITE" id="PS00154">
    <property type="entry name" value="ATPASE_E1_E2"/>
    <property type="match status" value="1"/>
</dbReference>
<dbReference type="EMBL" id="VOIH02000001">
    <property type="protein sequence ID" value="KAF3456924.1"/>
    <property type="molecule type" value="Genomic_DNA"/>
</dbReference>
<dbReference type="InterPro" id="IPR036412">
    <property type="entry name" value="HAD-like_sf"/>
</dbReference>
<evidence type="ECO:0000256" key="6">
    <source>
        <dbReference type="ARBA" id="ARBA00022723"/>
    </source>
</evidence>
<dbReference type="Pfam" id="PF13246">
    <property type="entry name" value="Cation_ATPase"/>
    <property type="match status" value="1"/>
</dbReference>
<comment type="catalytic activity">
    <reaction evidence="16 17">
        <text>Ca(2+)(in) + ATP + H2O = Ca(2+)(out) + ADP + phosphate + H(+)</text>
        <dbReference type="Rhea" id="RHEA:18105"/>
        <dbReference type="ChEBI" id="CHEBI:15377"/>
        <dbReference type="ChEBI" id="CHEBI:15378"/>
        <dbReference type="ChEBI" id="CHEBI:29108"/>
        <dbReference type="ChEBI" id="CHEBI:30616"/>
        <dbReference type="ChEBI" id="CHEBI:43474"/>
        <dbReference type="ChEBI" id="CHEBI:456216"/>
        <dbReference type="EC" id="7.2.2.10"/>
    </reaction>
</comment>
<dbReference type="NCBIfam" id="TIGR01517">
    <property type="entry name" value="ATPase-IIB_Ca"/>
    <property type="match status" value="1"/>
</dbReference>
<feature type="transmembrane region" description="Helical" evidence="17">
    <location>
        <begin position="380"/>
        <end position="409"/>
    </location>
</feature>
<dbReference type="PRINTS" id="PR00120">
    <property type="entry name" value="HATPASE"/>
</dbReference>
<dbReference type="InterPro" id="IPR023299">
    <property type="entry name" value="ATPase_P-typ_cyto_dom_N"/>
</dbReference>
<reference evidence="19" key="1">
    <citation type="submission" date="2020-03" db="EMBL/GenBank/DDBJ databases">
        <title>A high-quality chromosome-level genome assembly of a woody plant with both climbing and erect habits, Rhamnella rubrinervis.</title>
        <authorList>
            <person name="Lu Z."/>
            <person name="Yang Y."/>
            <person name="Zhu X."/>
            <person name="Sun Y."/>
        </authorList>
    </citation>
    <scope>NUCLEOTIDE SEQUENCE</scope>
    <source>
        <strain evidence="19">BYM</strain>
        <tissue evidence="19">Leaf</tissue>
    </source>
</reference>
<evidence type="ECO:0000256" key="15">
    <source>
        <dbReference type="ARBA" id="ARBA00023136"/>
    </source>
</evidence>
<comment type="function">
    <text evidence="17">Catalyzes the hydrolysis of ATP coupled with the transport of calcium.</text>
</comment>
<keyword evidence="14 17" id="KW-0406">Ion transport</keyword>
<evidence type="ECO:0000256" key="11">
    <source>
        <dbReference type="ARBA" id="ARBA00022860"/>
    </source>
</evidence>
<dbReference type="AlphaFoldDB" id="A0A8K0HR75"/>
<dbReference type="FunFam" id="3.40.50.1000:FF:000193">
    <property type="entry name" value="Plasma membrane calcium-transporting ATPase 2"/>
    <property type="match status" value="1"/>
</dbReference>
<dbReference type="Gene3D" id="3.40.50.1000">
    <property type="entry name" value="HAD superfamily/HAD-like"/>
    <property type="match status" value="1"/>
</dbReference>
<evidence type="ECO:0000256" key="9">
    <source>
        <dbReference type="ARBA" id="ARBA00022840"/>
    </source>
</evidence>
<evidence type="ECO:0000256" key="8">
    <source>
        <dbReference type="ARBA" id="ARBA00022837"/>
    </source>
</evidence>
<dbReference type="NCBIfam" id="TIGR01494">
    <property type="entry name" value="ATPase_P-type"/>
    <property type="match status" value="2"/>
</dbReference>
<keyword evidence="8 17" id="KW-0106">Calcium</keyword>
<dbReference type="Pfam" id="PF00122">
    <property type="entry name" value="E1-E2_ATPase"/>
    <property type="match status" value="1"/>
</dbReference>
<dbReference type="InterPro" id="IPR018303">
    <property type="entry name" value="ATPase_P-typ_P_site"/>
</dbReference>
<name>A0A8K0HR75_9ROSA</name>
<dbReference type="SUPFAM" id="SSF81660">
    <property type="entry name" value="Metal cation-transporting ATPase, ATP-binding domain N"/>
    <property type="match status" value="1"/>
</dbReference>
<dbReference type="SFLD" id="SFLDS00003">
    <property type="entry name" value="Haloacid_Dehalogenase"/>
    <property type="match status" value="1"/>
</dbReference>
<evidence type="ECO:0000256" key="5">
    <source>
        <dbReference type="ARBA" id="ARBA00022692"/>
    </source>
</evidence>
<evidence type="ECO:0000313" key="19">
    <source>
        <dbReference type="EMBL" id="KAF3456924.1"/>
    </source>
</evidence>
<dbReference type="GO" id="GO:0005516">
    <property type="term" value="F:calmodulin binding"/>
    <property type="evidence" value="ECO:0007669"/>
    <property type="project" value="UniProtKB-KW"/>
</dbReference>
<evidence type="ECO:0000256" key="1">
    <source>
        <dbReference type="ARBA" id="ARBA00004141"/>
    </source>
</evidence>
<evidence type="ECO:0000259" key="18">
    <source>
        <dbReference type="SMART" id="SM00831"/>
    </source>
</evidence>
<dbReference type="SMART" id="SM00831">
    <property type="entry name" value="Cation_ATPase_N"/>
    <property type="match status" value="1"/>
</dbReference>
<evidence type="ECO:0000256" key="4">
    <source>
        <dbReference type="ARBA" id="ARBA00022568"/>
    </source>
</evidence>
<keyword evidence="11" id="KW-0112">Calmodulin-binding</keyword>
<dbReference type="InterPro" id="IPR006068">
    <property type="entry name" value="ATPase_P-typ_cation-transptr_C"/>
</dbReference>
<dbReference type="InterPro" id="IPR008250">
    <property type="entry name" value="ATPase_P-typ_transduc_dom_A_sf"/>
</dbReference>
<organism evidence="19 20">
    <name type="scientific">Rhamnella rubrinervis</name>
    <dbReference type="NCBI Taxonomy" id="2594499"/>
    <lineage>
        <taxon>Eukaryota</taxon>
        <taxon>Viridiplantae</taxon>
        <taxon>Streptophyta</taxon>
        <taxon>Embryophyta</taxon>
        <taxon>Tracheophyta</taxon>
        <taxon>Spermatophyta</taxon>
        <taxon>Magnoliopsida</taxon>
        <taxon>eudicotyledons</taxon>
        <taxon>Gunneridae</taxon>
        <taxon>Pentapetalae</taxon>
        <taxon>rosids</taxon>
        <taxon>fabids</taxon>
        <taxon>Rosales</taxon>
        <taxon>Rhamnaceae</taxon>
        <taxon>rhamnoid group</taxon>
        <taxon>Rhamneae</taxon>
        <taxon>Rhamnella</taxon>
    </lineage>
</organism>
<dbReference type="InterPro" id="IPR004014">
    <property type="entry name" value="ATPase_P-typ_cation-transptr_N"/>
</dbReference>
<keyword evidence="6" id="KW-0479">Metal-binding</keyword>
<dbReference type="Gene3D" id="2.70.150.10">
    <property type="entry name" value="Calcium-transporting ATPase, cytoplasmic transduction domain A"/>
    <property type="match status" value="1"/>
</dbReference>
<keyword evidence="13 17" id="KW-1133">Transmembrane helix</keyword>
<dbReference type="Gene3D" id="1.20.1110.10">
    <property type="entry name" value="Calcium-transporting ATPase, transmembrane domain"/>
    <property type="match status" value="1"/>
</dbReference>
<dbReference type="SUPFAM" id="SSF56784">
    <property type="entry name" value="HAD-like"/>
    <property type="match status" value="1"/>
</dbReference>
<dbReference type="InterPro" id="IPR059000">
    <property type="entry name" value="ATPase_P-type_domA"/>
</dbReference>
<dbReference type="Pfam" id="PF00689">
    <property type="entry name" value="Cation_ATPase_C"/>
    <property type="match status" value="1"/>
</dbReference>
<dbReference type="FunFam" id="2.70.150.10:FF:000006">
    <property type="entry name" value="Calcium-transporting ATPase"/>
    <property type="match status" value="1"/>
</dbReference>
<gene>
    <name evidence="19" type="ORF">FNV43_RR01578</name>
</gene>
<evidence type="ECO:0000256" key="16">
    <source>
        <dbReference type="ARBA" id="ARBA00048694"/>
    </source>
</evidence>
<feature type="domain" description="Cation-transporting P-type ATPase N-terminal" evidence="18">
    <location>
        <begin position="92"/>
        <end position="167"/>
    </location>
</feature>
<feature type="transmembrane region" description="Helical" evidence="17">
    <location>
        <begin position="979"/>
        <end position="999"/>
    </location>
</feature>
<dbReference type="SUPFAM" id="SSF81665">
    <property type="entry name" value="Calcium ATPase, transmembrane domain M"/>
    <property type="match status" value="1"/>
</dbReference>
<dbReference type="SFLD" id="SFLDF00027">
    <property type="entry name" value="p-type_atpase"/>
    <property type="match status" value="1"/>
</dbReference>
<keyword evidence="15 17" id="KW-0472">Membrane</keyword>
<dbReference type="Gene3D" id="3.40.1110.10">
    <property type="entry name" value="Calcium-transporting ATPase, cytoplasmic domain N"/>
    <property type="match status" value="1"/>
</dbReference>
<dbReference type="SUPFAM" id="SSF81653">
    <property type="entry name" value="Calcium ATPase, transduction domain A"/>
    <property type="match status" value="1"/>
</dbReference>
<evidence type="ECO:0000256" key="12">
    <source>
        <dbReference type="ARBA" id="ARBA00022967"/>
    </source>
</evidence>
<feature type="transmembrane region" description="Helical" evidence="17">
    <location>
        <begin position="838"/>
        <end position="856"/>
    </location>
</feature>
<dbReference type="FunFam" id="3.40.1110.10:FF:000013">
    <property type="entry name" value="Calcium-transporting ATPase"/>
    <property type="match status" value="1"/>
</dbReference>
<dbReference type="GO" id="GO:0005388">
    <property type="term" value="F:P-type calcium transporter activity"/>
    <property type="evidence" value="ECO:0007669"/>
    <property type="project" value="UniProtKB-EC"/>
</dbReference>
<dbReference type="InterPro" id="IPR006408">
    <property type="entry name" value="P-type_ATPase_IIB"/>
</dbReference>
<protein>
    <recommendedName>
        <fullName evidence="17">Calcium-transporting ATPase</fullName>
        <ecNumber evidence="17">7.2.2.10</ecNumber>
    </recommendedName>
</protein>
<dbReference type="GO" id="GO:0046872">
    <property type="term" value="F:metal ion binding"/>
    <property type="evidence" value="ECO:0007669"/>
    <property type="project" value="UniProtKB-KW"/>
</dbReference>
<dbReference type="Pfam" id="PF00690">
    <property type="entry name" value="Cation_ATPase_N"/>
    <property type="match status" value="1"/>
</dbReference>
<comment type="similarity">
    <text evidence="2 17">Belongs to the cation transport ATPase (P-type) (TC 3.A.3) family. Type IIB subfamily.</text>
</comment>
<accession>A0A8K0HR75</accession>
<proteinExistence type="inferred from homology"/>
<comment type="caution">
    <text evidence="19">The sequence shown here is derived from an EMBL/GenBank/DDBJ whole genome shotgun (WGS) entry which is preliminary data.</text>
</comment>
<keyword evidence="4 17" id="KW-0109">Calcium transport</keyword>
<evidence type="ECO:0000256" key="14">
    <source>
        <dbReference type="ARBA" id="ARBA00023065"/>
    </source>
</evidence>
<evidence type="ECO:0000256" key="2">
    <source>
        <dbReference type="ARBA" id="ARBA00006124"/>
    </source>
</evidence>
<dbReference type="InterPro" id="IPR044492">
    <property type="entry name" value="P_typ_ATPase_HD_dom"/>
</dbReference>
<dbReference type="PANTHER" id="PTHR24093:SF434">
    <property type="entry name" value="CALCIUM-TRANSPORTING ATPASE 13, PLASMA MEMBRANE-TYPE-RELATED"/>
    <property type="match status" value="1"/>
</dbReference>
<dbReference type="FunFam" id="1.20.1110.10:FF:000039">
    <property type="entry name" value="Calcium-transporting ATPase"/>
    <property type="match status" value="1"/>
</dbReference>
<evidence type="ECO:0000256" key="13">
    <source>
        <dbReference type="ARBA" id="ARBA00022989"/>
    </source>
</evidence>
<keyword evidence="3 17" id="KW-0813">Transport</keyword>
<keyword evidence="5 17" id="KW-0812">Transmembrane</keyword>
<feature type="transmembrane region" description="Helical" evidence="17">
    <location>
        <begin position="949"/>
        <end position="967"/>
    </location>
</feature>
<dbReference type="GO" id="GO:0016887">
    <property type="term" value="F:ATP hydrolysis activity"/>
    <property type="evidence" value="ECO:0007669"/>
    <property type="project" value="InterPro"/>
</dbReference>
<dbReference type="InterPro" id="IPR023214">
    <property type="entry name" value="HAD_sf"/>
</dbReference>
<dbReference type="GO" id="GO:0005886">
    <property type="term" value="C:plasma membrane"/>
    <property type="evidence" value="ECO:0007669"/>
    <property type="project" value="TreeGrafter"/>
</dbReference>
<feature type="transmembrane region" description="Helical" evidence="17">
    <location>
        <begin position="333"/>
        <end position="354"/>
    </location>
</feature>
<feature type="transmembrane region" description="Helical" evidence="17">
    <location>
        <begin position="147"/>
        <end position="167"/>
    </location>
</feature>
<evidence type="ECO:0000256" key="3">
    <source>
        <dbReference type="ARBA" id="ARBA00022448"/>
    </source>
</evidence>
<keyword evidence="10" id="KW-0460">Magnesium</keyword>
<comment type="caution">
    <text evidence="17">Lacks conserved residue(s) required for the propagation of feature annotation.</text>
</comment>
<dbReference type="GO" id="GO:0005524">
    <property type="term" value="F:ATP binding"/>
    <property type="evidence" value="ECO:0007669"/>
    <property type="project" value="UniProtKB-KW"/>
</dbReference>
<dbReference type="SFLD" id="SFLDG00002">
    <property type="entry name" value="C1.7:_P-type_atpase_like"/>
    <property type="match status" value="1"/>
</dbReference>
<evidence type="ECO:0000313" key="20">
    <source>
        <dbReference type="Proteomes" id="UP000796880"/>
    </source>
</evidence>
<dbReference type="Proteomes" id="UP000796880">
    <property type="component" value="Unassembled WGS sequence"/>
</dbReference>
<dbReference type="InterPro" id="IPR023298">
    <property type="entry name" value="ATPase_P-typ_TM_dom_sf"/>
</dbReference>
<comment type="subcellular location">
    <subcellularLocation>
        <location evidence="1 17">Membrane</location>
        <topology evidence="1 17">Multi-pass membrane protein</topology>
    </subcellularLocation>
</comment>
<sequence>MSSSILHIDLAGNELVADGVEAPNTFNIPRNRWHMAFITIYTQRAFLSLLANSKSNKTKLVSCFPSTNNGFEIDENSLTELVKDKNLDRLKDFDGIDGLSTFLKTDVKLGIHGDNKDDIALRRAVFGSNTYKKPPAKSFFHFVWEPFADPTILVLIGCAALSLGFGIREHGLSQGWYEGGSICVAVFLVIAISAASNYRQSKEFDKLSEASENIQIDVVRGGREQKLSVFEIVVGDVVCLKIGDQVPADGLFIEGHSLLVDEASLTGESDHVEIDSTKNPFLFSGTKVVDGFARMLVSSVGENTNWGEMMSSVRSHNDEQTPLQRRLKKLTPLLGVIGLAVAFLVLVILLLYYFTGKTKDELGKPEFNGSKTKIDELVNAILRIVATAVLILVIAMPEGVPLAVTLTLAHSMKKMIADHALVRKLSACETMGSVTTICTDKTGTLTLNQMKVTKFWLGQESMADDQGSYSSMAANVLDLIREGVGLNTTASVYKPISGFEFEFSGSPTEKAILSWGVKKLNMDMEVLKQSCVIQHVEAFNSEKKRSGILMRRKIDNTLNVHCKGAAEMILAICTSSYNSSGFVQDLDGDERIKFEQIIQGMAASGLRCIAFAHKQVHERENYDEKNENKRLKAESMTLLGIAGLKDPCRPGVRKAVEDCQHAKVKVKMITGDNIFTAKAVATECGILRPDQEMLGEAVVLGAEFRNYTPEEKMKRVDSICVMARSSPFDKLLMVQCLKQKGHVVAVTGDGTNDAPAIKEANIGLSLGIQGTEVAKESSDIVILDDNFATLATVLWWGRCVYNNVQKFIQFQLTINIATLVINLVAAVVAGQVPLTAAQLLWVNLIMDTMAALALATDKPTKELMEKPPVGLTEPVITKTMWRNILAQAFYQIAVVLVLQFKGESIFGVNEKVNDTLIFNTFVLCQVFNEFNSRKIEKKNVLEGFHRNKLFLGIIAITIFLQVMMVEILNRFANTERLNWGQWVACIGIAAISWIICLVAKCIPFPVKNCS</sequence>
<feature type="transmembrane region" description="Helical" evidence="17">
    <location>
        <begin position="179"/>
        <end position="198"/>
    </location>
</feature>
<keyword evidence="20" id="KW-1185">Reference proteome</keyword>
<evidence type="ECO:0000256" key="7">
    <source>
        <dbReference type="ARBA" id="ARBA00022741"/>
    </source>
</evidence>
<feature type="transmembrane region" description="Helical" evidence="17">
    <location>
        <begin position="812"/>
        <end position="832"/>
    </location>
</feature>
<dbReference type="InterPro" id="IPR001757">
    <property type="entry name" value="P_typ_ATPase"/>
</dbReference>
<keyword evidence="7 17" id="KW-0547">Nucleotide-binding</keyword>
<keyword evidence="9 17" id="KW-0067">ATP-binding</keyword>
<keyword evidence="12" id="KW-1278">Translocase</keyword>
<dbReference type="EC" id="7.2.2.10" evidence="17"/>
<dbReference type="OrthoDB" id="3352408at2759"/>
<evidence type="ECO:0000256" key="10">
    <source>
        <dbReference type="ARBA" id="ARBA00022842"/>
    </source>
</evidence>
<dbReference type="PANTHER" id="PTHR24093">
    <property type="entry name" value="CATION TRANSPORTING ATPASE"/>
    <property type="match status" value="1"/>
</dbReference>